<accession>A0A0A9HG78</accession>
<organism evidence="1">
    <name type="scientific">Arundo donax</name>
    <name type="common">Giant reed</name>
    <name type="synonym">Donax arundinaceus</name>
    <dbReference type="NCBI Taxonomy" id="35708"/>
    <lineage>
        <taxon>Eukaryota</taxon>
        <taxon>Viridiplantae</taxon>
        <taxon>Streptophyta</taxon>
        <taxon>Embryophyta</taxon>
        <taxon>Tracheophyta</taxon>
        <taxon>Spermatophyta</taxon>
        <taxon>Magnoliopsida</taxon>
        <taxon>Liliopsida</taxon>
        <taxon>Poales</taxon>
        <taxon>Poaceae</taxon>
        <taxon>PACMAD clade</taxon>
        <taxon>Arundinoideae</taxon>
        <taxon>Arundineae</taxon>
        <taxon>Arundo</taxon>
    </lineage>
</organism>
<protein>
    <submittedName>
        <fullName evidence="1">Uncharacterized protein</fullName>
    </submittedName>
</protein>
<evidence type="ECO:0000313" key="1">
    <source>
        <dbReference type="EMBL" id="JAE33876.1"/>
    </source>
</evidence>
<dbReference type="EMBL" id="GBRH01164020">
    <property type="protein sequence ID" value="JAE33876.1"/>
    <property type="molecule type" value="Transcribed_RNA"/>
</dbReference>
<reference evidence="1" key="1">
    <citation type="submission" date="2014-09" db="EMBL/GenBank/DDBJ databases">
        <authorList>
            <person name="Magalhaes I.L.F."/>
            <person name="Oliveira U."/>
            <person name="Santos F.R."/>
            <person name="Vidigal T.H.D.A."/>
            <person name="Brescovit A.D."/>
            <person name="Santos A.J."/>
        </authorList>
    </citation>
    <scope>NUCLEOTIDE SEQUENCE</scope>
    <source>
        <tissue evidence="1">Shoot tissue taken approximately 20 cm above the soil surface</tissue>
    </source>
</reference>
<dbReference type="AlphaFoldDB" id="A0A0A9HG78"/>
<proteinExistence type="predicted"/>
<name>A0A0A9HG78_ARUDO</name>
<reference evidence="1" key="2">
    <citation type="journal article" date="2015" name="Data Brief">
        <title>Shoot transcriptome of the giant reed, Arundo donax.</title>
        <authorList>
            <person name="Barrero R.A."/>
            <person name="Guerrero F.D."/>
            <person name="Moolhuijzen P."/>
            <person name="Goolsby J.A."/>
            <person name="Tidwell J."/>
            <person name="Bellgard S.E."/>
            <person name="Bellgard M.I."/>
        </authorList>
    </citation>
    <scope>NUCLEOTIDE SEQUENCE</scope>
    <source>
        <tissue evidence="1">Shoot tissue taken approximately 20 cm above the soil surface</tissue>
    </source>
</reference>
<sequence length="49" mass="6005">MYIDPSAPKTQTKKYWSTVHSVKWLNQFYKPHVLYQHETNYSTPFRLPF</sequence>